<evidence type="ECO:0008006" key="3">
    <source>
        <dbReference type="Google" id="ProtNLM"/>
    </source>
</evidence>
<keyword evidence="2" id="KW-1185">Reference proteome</keyword>
<gene>
    <name evidence="1" type="ORF">MUG09_08850</name>
</gene>
<proteinExistence type="predicted"/>
<dbReference type="SUPFAM" id="SSF48208">
    <property type="entry name" value="Six-hairpin glycosidases"/>
    <property type="match status" value="1"/>
</dbReference>
<evidence type="ECO:0000313" key="2">
    <source>
        <dbReference type="Proteomes" id="UP000829708"/>
    </source>
</evidence>
<dbReference type="InterPro" id="IPR008928">
    <property type="entry name" value="6-hairpin_glycosidase_sf"/>
</dbReference>
<dbReference type="Gene3D" id="1.50.10.10">
    <property type="match status" value="1"/>
</dbReference>
<dbReference type="EMBL" id="CP094929">
    <property type="protein sequence ID" value="UOM49662.1"/>
    <property type="molecule type" value="Genomic_DNA"/>
</dbReference>
<organism evidence="1 2">
    <name type="scientific">Sphaerochaeta associata</name>
    <dbReference type="NCBI Taxonomy" id="1129264"/>
    <lineage>
        <taxon>Bacteria</taxon>
        <taxon>Pseudomonadati</taxon>
        <taxon>Spirochaetota</taxon>
        <taxon>Spirochaetia</taxon>
        <taxon>Spirochaetales</taxon>
        <taxon>Sphaerochaetaceae</taxon>
        <taxon>Sphaerochaeta</taxon>
    </lineage>
</organism>
<sequence length="683" mass="77203">MPLERRTLVEAHNPKVHAYDPDAFLSVGNGNFAFTVDCTGLQSFLHPREGKTPLCTMSWWGLHSYQGKENARYDLLTLKQYDCDGRKVGYMTDSTGQEELFNDLRVNPHRFNLGRIALKAKDTDEETFVTSLRQIDQCLDLYSGLITSSFVYRGEPVRVQTLCHPTQDQISLSVESPLIANGILSVVLHFPYASHTISGSDYTRDADHSSVLFSETQFAHTIKRSMDSTSYDVLIKACTQCDMKQIGRHSFELSSTNLVLQASILFKKSDDESSPTVDSFARTKSLSANHWARFWTEGAFIDFSLSTDPRSGELQRRMLLSRYLLAIQCSSETPPPETGLTCNSWYGKFHLEMHLLHAAHFALFSQAELLERSLHWYKHILGGAYERAKSQGYKGARWPKMTDPSGNDSPSSIGTLLCWQQPHPIFYASLLRKTHPRSTLLKEWIDVIEATAAFMVDYLQYDEGRDCYVLGPPVIPVQENHRPEQTLNPTFELSYWRWALQEAVSLLKEAGRSVDEHWLAVLDKIAPLAHDGNAYLAQQHCTDTYGAYAYDHPSLLFSLGLLDGRDVDRNLMNNSLDKVLKHWKLNELWGWDFPLMAMTAARLGRAEDAVDLLLMDSPKNTYTANGHNAQLPKADLPLYLPGNGALLLALALMAGGWRGESSHAPGFPREGWVVRTENLKRFW</sequence>
<dbReference type="Proteomes" id="UP000829708">
    <property type="component" value="Chromosome"/>
</dbReference>
<accession>A0ABY4D9K4</accession>
<dbReference type="RefSeq" id="WP_244771056.1">
    <property type="nucleotide sequence ID" value="NZ_CP094929.1"/>
</dbReference>
<evidence type="ECO:0000313" key="1">
    <source>
        <dbReference type="EMBL" id="UOM49662.1"/>
    </source>
</evidence>
<dbReference type="InterPro" id="IPR012341">
    <property type="entry name" value="6hp_glycosidase-like_sf"/>
</dbReference>
<name>A0ABY4D9K4_9SPIR</name>
<reference evidence="2" key="1">
    <citation type="journal article" date="2024" name="J Bioinform Genom">
        <title>Complete genome sequence of the type strain bacterium Sphaerochaeta associata GLS2t (VKM B-2742)t.</title>
        <authorList>
            <person name="Troshina O.Y."/>
            <person name="Tepeeva A.N."/>
            <person name="Arzamasceva V.O."/>
            <person name="Whitman W.B."/>
            <person name="Varghese N."/>
            <person name="Shapiro N."/>
            <person name="Woyke T."/>
            <person name="Kripides N.C."/>
            <person name="Vasilenko O.V."/>
        </authorList>
    </citation>
    <scope>NUCLEOTIDE SEQUENCE [LARGE SCALE GENOMIC DNA]</scope>
    <source>
        <strain evidence="2">GLS2T</strain>
    </source>
</reference>
<protein>
    <recommendedName>
        <fullName evidence="3">Glycoside hydrolase family 65</fullName>
    </recommendedName>
</protein>